<sequence>MDLNLQLFIVLITFRNYVAIPIAQELQQQYYVNVTPTCEQQSIKVILTFNGDDWPEGQFMDWIVVGTNNRAECRLKGNGELQYVIELAVFNDPCQTQMPSTGVFQNRIRIGKNPAVILFGDKTFIIKCTYGLPEISQLDIPPINPSFNAVTLTDLPTNSIQDESLNTLELPISSNETSGQIEESRDMVDNDDNTIISWPILFSIIAGLFVAILILISSATAQSTVHMNSSLSSHSSMGSERNLRNASTRSYSQQQSTTTDSGITVTEDLPHCYSEWRSRILANLSNKHTNNKNVGLNRCSSLRTDEVTVGENQLSEVRSITEIYQCAEMAFGEGDGLSQSTLEGVSYTPNYHNSDPVIERLIRCVGKIRGIGMRKLTEQEFGRWRRLVTSNVTFRESLINAHDSKQIEEICLGSNYKKLFAKEKWTAIIRCIIEQQQCNMSTRNSLKGNNSQQQDLVSSSLNVYIGDVGSTDW</sequence>
<keyword evidence="2" id="KW-0472">Membrane</keyword>
<feature type="transmembrane region" description="Helical" evidence="2">
    <location>
        <begin position="195"/>
        <end position="216"/>
    </location>
</feature>
<feature type="region of interest" description="Disordered" evidence="1">
    <location>
        <begin position="229"/>
        <end position="263"/>
    </location>
</feature>
<proteinExistence type="predicted"/>
<keyword evidence="2" id="KW-0812">Transmembrane</keyword>
<keyword evidence="3" id="KW-0732">Signal</keyword>
<dbReference type="Proteomes" id="UP000095285">
    <property type="component" value="Unassembled WGS sequence"/>
</dbReference>
<organism evidence="4 5">
    <name type="scientific">Loa loa</name>
    <name type="common">Eye worm</name>
    <name type="synonym">Filaria loa</name>
    <dbReference type="NCBI Taxonomy" id="7209"/>
    <lineage>
        <taxon>Eukaryota</taxon>
        <taxon>Metazoa</taxon>
        <taxon>Ecdysozoa</taxon>
        <taxon>Nematoda</taxon>
        <taxon>Chromadorea</taxon>
        <taxon>Rhabditida</taxon>
        <taxon>Spirurina</taxon>
        <taxon>Spiruromorpha</taxon>
        <taxon>Filarioidea</taxon>
        <taxon>Onchocercidae</taxon>
        <taxon>Loa</taxon>
    </lineage>
</organism>
<evidence type="ECO:0000313" key="4">
    <source>
        <dbReference type="Proteomes" id="UP000095285"/>
    </source>
</evidence>
<evidence type="ECO:0000256" key="3">
    <source>
        <dbReference type="SAM" id="SignalP"/>
    </source>
</evidence>
<dbReference type="WBParaSite" id="EN70_9052">
    <property type="protein sequence ID" value="EN70_9052"/>
    <property type="gene ID" value="EN70_9052"/>
</dbReference>
<evidence type="ECO:0000256" key="1">
    <source>
        <dbReference type="SAM" id="MobiDB-lite"/>
    </source>
</evidence>
<evidence type="ECO:0000256" key="2">
    <source>
        <dbReference type="SAM" id="Phobius"/>
    </source>
</evidence>
<dbReference type="STRING" id="7209.A0A1I7W2W7"/>
<keyword evidence="2" id="KW-1133">Transmembrane helix</keyword>
<dbReference type="AlphaFoldDB" id="A0A1I7W2W7"/>
<name>A0A1I7W2W7_LOALO</name>
<reference evidence="5" key="2">
    <citation type="submission" date="2016-11" db="UniProtKB">
        <authorList>
            <consortium name="WormBaseParasite"/>
        </authorList>
    </citation>
    <scope>IDENTIFICATION</scope>
</reference>
<keyword evidence="4" id="KW-1185">Reference proteome</keyword>
<evidence type="ECO:0000313" key="5">
    <source>
        <dbReference type="WBParaSite" id="EN70_9052"/>
    </source>
</evidence>
<feature type="compositionally biased region" description="Low complexity" evidence="1">
    <location>
        <begin position="247"/>
        <end position="263"/>
    </location>
</feature>
<feature type="compositionally biased region" description="Low complexity" evidence="1">
    <location>
        <begin position="229"/>
        <end position="239"/>
    </location>
</feature>
<feature type="signal peptide" evidence="3">
    <location>
        <begin position="1"/>
        <end position="19"/>
    </location>
</feature>
<reference evidence="4" key="1">
    <citation type="submission" date="2012-04" db="EMBL/GenBank/DDBJ databases">
        <title>The Genome Sequence of Loa loa.</title>
        <authorList>
            <consortium name="The Broad Institute Genome Sequencing Platform"/>
            <consortium name="Broad Institute Genome Sequencing Center for Infectious Disease"/>
            <person name="Nutman T.B."/>
            <person name="Fink D.L."/>
            <person name="Russ C."/>
            <person name="Young S."/>
            <person name="Zeng Q."/>
            <person name="Gargeya S."/>
            <person name="Alvarado L."/>
            <person name="Berlin A."/>
            <person name="Chapman S.B."/>
            <person name="Chen Z."/>
            <person name="Freedman E."/>
            <person name="Gellesch M."/>
            <person name="Goldberg J."/>
            <person name="Griggs A."/>
            <person name="Gujja S."/>
            <person name="Heilman E.R."/>
            <person name="Heiman D."/>
            <person name="Howarth C."/>
            <person name="Mehta T."/>
            <person name="Neiman D."/>
            <person name="Pearson M."/>
            <person name="Roberts A."/>
            <person name="Saif S."/>
            <person name="Shea T."/>
            <person name="Shenoy N."/>
            <person name="Sisk P."/>
            <person name="Stolte C."/>
            <person name="Sykes S."/>
            <person name="White J."/>
            <person name="Yandava C."/>
            <person name="Haas B."/>
            <person name="Henn M.R."/>
            <person name="Nusbaum C."/>
            <person name="Birren B."/>
        </authorList>
    </citation>
    <scope>NUCLEOTIDE SEQUENCE [LARGE SCALE GENOMIC DNA]</scope>
</reference>
<protein>
    <submittedName>
        <fullName evidence="5">ZP domain-containing protein</fullName>
    </submittedName>
</protein>
<feature type="chain" id="PRO_5009310422" evidence="3">
    <location>
        <begin position="20"/>
        <end position="473"/>
    </location>
</feature>
<accession>A0A1I7W2W7</accession>